<keyword evidence="2" id="KW-1185">Reference proteome</keyword>
<name>A0A1I6JHA4_9FIRM</name>
<dbReference type="NCBIfam" id="NF047593">
    <property type="entry name" value="IS66_ISAeme5_TnpA"/>
    <property type="match status" value="1"/>
</dbReference>
<dbReference type="Proteomes" id="UP000199659">
    <property type="component" value="Unassembled WGS sequence"/>
</dbReference>
<dbReference type="OrthoDB" id="9808061at2"/>
<gene>
    <name evidence="1" type="ORF">SAMN05661086_01660</name>
</gene>
<dbReference type="STRING" id="37658.SAMN05661086_01660"/>
<sequence length="111" mass="13244">MNTEESIELWKKRFSDRKLSGQKVDIWCEENNISRHAYYYWHRKIQDSKQIKEKKNTFVEVFIPSSEAVLISKENKINNLVITWNDFSITIRKSADIPIVAELMHRLVTQC</sequence>
<evidence type="ECO:0000313" key="1">
    <source>
        <dbReference type="EMBL" id="SFR77990.1"/>
    </source>
</evidence>
<dbReference type="RefSeq" id="WP_092560218.1">
    <property type="nucleotide sequence ID" value="NZ_FOYZ01000005.1"/>
</dbReference>
<dbReference type="AlphaFoldDB" id="A0A1I6JHA4"/>
<proteinExistence type="predicted"/>
<evidence type="ECO:0008006" key="3">
    <source>
        <dbReference type="Google" id="ProtNLM"/>
    </source>
</evidence>
<evidence type="ECO:0000313" key="2">
    <source>
        <dbReference type="Proteomes" id="UP000199659"/>
    </source>
</evidence>
<reference evidence="1 2" key="1">
    <citation type="submission" date="2016-10" db="EMBL/GenBank/DDBJ databases">
        <authorList>
            <person name="de Groot N.N."/>
        </authorList>
    </citation>
    <scope>NUCLEOTIDE SEQUENCE [LARGE SCALE GENOMIC DNA]</scope>
    <source>
        <strain evidence="1 2">743A</strain>
    </source>
</reference>
<dbReference type="EMBL" id="FOYZ01000005">
    <property type="protein sequence ID" value="SFR77990.1"/>
    <property type="molecule type" value="Genomic_DNA"/>
</dbReference>
<protein>
    <recommendedName>
        <fullName evidence="3">Transposase</fullName>
    </recommendedName>
</protein>
<accession>A0A1I6JHA4</accession>
<organism evidence="1 2">
    <name type="scientific">Anaeromicropila populeti</name>
    <dbReference type="NCBI Taxonomy" id="37658"/>
    <lineage>
        <taxon>Bacteria</taxon>
        <taxon>Bacillati</taxon>
        <taxon>Bacillota</taxon>
        <taxon>Clostridia</taxon>
        <taxon>Lachnospirales</taxon>
        <taxon>Lachnospiraceae</taxon>
        <taxon>Anaeromicropila</taxon>
    </lineage>
</organism>